<keyword evidence="3" id="KW-1185">Reference proteome</keyword>
<organism evidence="2 3">
    <name type="scientific">Flavobacterium degerlachei</name>
    <dbReference type="NCBI Taxonomy" id="229203"/>
    <lineage>
        <taxon>Bacteria</taxon>
        <taxon>Pseudomonadati</taxon>
        <taxon>Bacteroidota</taxon>
        <taxon>Flavobacteriia</taxon>
        <taxon>Flavobacteriales</taxon>
        <taxon>Flavobacteriaceae</taxon>
        <taxon>Flavobacterium</taxon>
    </lineage>
</organism>
<keyword evidence="1" id="KW-0175">Coiled coil</keyword>
<dbReference type="EMBL" id="FNMV01000009">
    <property type="protein sequence ID" value="SDX35848.1"/>
    <property type="molecule type" value="Genomic_DNA"/>
</dbReference>
<evidence type="ECO:0000256" key="1">
    <source>
        <dbReference type="SAM" id="Coils"/>
    </source>
</evidence>
<gene>
    <name evidence="2" type="ORF">SAMN05444338_109131</name>
</gene>
<dbReference type="Proteomes" id="UP000198569">
    <property type="component" value="Unassembled WGS sequence"/>
</dbReference>
<feature type="coiled-coil region" evidence="1">
    <location>
        <begin position="75"/>
        <end position="102"/>
    </location>
</feature>
<dbReference type="RefSeq" id="WP_091432902.1">
    <property type="nucleotide sequence ID" value="NZ_FNMV01000009.1"/>
</dbReference>
<dbReference type="AlphaFoldDB" id="A0A1H3B2E0"/>
<dbReference type="OrthoDB" id="1399304at2"/>
<proteinExistence type="predicted"/>
<reference evidence="3" key="1">
    <citation type="submission" date="2016-10" db="EMBL/GenBank/DDBJ databases">
        <authorList>
            <person name="Varghese N."/>
            <person name="Submissions S."/>
        </authorList>
    </citation>
    <scope>NUCLEOTIDE SEQUENCE [LARGE SCALE GENOMIC DNA]</scope>
    <source>
        <strain evidence="3">DSM 15718</strain>
    </source>
</reference>
<evidence type="ECO:0000313" key="2">
    <source>
        <dbReference type="EMBL" id="SDX35848.1"/>
    </source>
</evidence>
<dbReference type="STRING" id="229203.SAMN05444338_109131"/>
<accession>A0A1H3B2E0</accession>
<evidence type="ECO:0000313" key="3">
    <source>
        <dbReference type="Proteomes" id="UP000198569"/>
    </source>
</evidence>
<sequence>MQTKTNQAQSFGSLYQANIFGNPAKVPAIAKPTYQSKKTPVKRPEKLIFEEETKDLEPLKACWPELNREARAITMENFRLEKAIHNNKVEALNEKITKYNAQVEVFCSGKLNEVQKQFPDLFLKNIKLAEKKKKYEAKEYNLLVEEFNNERGMLVKKRKEETLKYPSEQVYENFLHLYAKQLAQYTKEYMKLGISEPSTVRPFDANSYHVTALERSNDTDTFVYSLPVCNATVRNHRRKLERAGFFTHYCFSGHKKGVKMHFSSKILVLFDAKTGKYTNVENQAVTPQTSKEFTDKNKAITRTLITVNKTENGQADFPVLGTPSADFPFVFYKSIQAQDENSKLEGAGANVKVSEKRTEFLRNHTLADQNLAVRLASGEFHNYKHIDFEALDKEAYAGTLTRSEKMELVKHEFFKHLSRIYRGSTPYAGTYQKALTAFEDQFYVSNGNGKFLISKSMMVDKLREWVWRINSAQRWFLKTGIRPLNPHDYLDTTRTDKKEIGFWYTKKAWLKHLKEKEKQPAKAALMKKNAAIRKAKINYSNKYHVQESRFFNDKITIEELITYVKDNLPANYLAQVTNSIQKRAAIKYAC</sequence>
<name>A0A1H3B2E0_9FLAO</name>
<protein>
    <submittedName>
        <fullName evidence="2">Uncharacterized protein</fullName>
    </submittedName>
</protein>